<dbReference type="AlphaFoldDB" id="A0A328WV91"/>
<dbReference type="RefSeq" id="WP_112084818.1">
    <property type="nucleotide sequence ID" value="NZ_QLSV01000002.1"/>
</dbReference>
<dbReference type="Pfam" id="PF01103">
    <property type="entry name" value="Omp85"/>
    <property type="match status" value="1"/>
</dbReference>
<evidence type="ECO:0000259" key="3">
    <source>
        <dbReference type="Pfam" id="PF01103"/>
    </source>
</evidence>
<keyword evidence="5" id="KW-1185">Reference proteome</keyword>
<dbReference type="GO" id="GO:0019867">
    <property type="term" value="C:outer membrane"/>
    <property type="evidence" value="ECO:0007669"/>
    <property type="project" value="InterPro"/>
</dbReference>
<protein>
    <submittedName>
        <fullName evidence="4">Surface antigen-like protein</fullName>
    </submittedName>
</protein>
<dbReference type="PROSITE" id="PS51257">
    <property type="entry name" value="PROKAR_LIPOPROTEIN"/>
    <property type="match status" value="1"/>
</dbReference>
<name>A0A328WV91_9FLAO</name>
<dbReference type="InterPro" id="IPR000184">
    <property type="entry name" value="Bac_surfAg_D15"/>
</dbReference>
<comment type="subcellular location">
    <subcellularLocation>
        <location evidence="1">Membrane</location>
    </subcellularLocation>
</comment>
<evidence type="ECO:0000313" key="4">
    <source>
        <dbReference type="EMBL" id="RAR50260.1"/>
    </source>
</evidence>
<dbReference type="EMBL" id="QLSV01000002">
    <property type="protein sequence ID" value="RAR50260.1"/>
    <property type="molecule type" value="Genomic_DNA"/>
</dbReference>
<gene>
    <name evidence="4" type="ORF">B0I10_10255</name>
</gene>
<dbReference type="OrthoDB" id="9814535at2"/>
<evidence type="ECO:0000256" key="1">
    <source>
        <dbReference type="ARBA" id="ARBA00004370"/>
    </source>
</evidence>
<comment type="caution">
    <text evidence="4">The sequence shown here is derived from an EMBL/GenBank/DDBJ whole genome shotgun (WGS) entry which is preliminary data.</text>
</comment>
<feature type="domain" description="Bacterial surface antigen (D15)" evidence="3">
    <location>
        <begin position="670"/>
        <end position="827"/>
    </location>
</feature>
<evidence type="ECO:0000313" key="5">
    <source>
        <dbReference type="Proteomes" id="UP000249518"/>
    </source>
</evidence>
<dbReference type="Gene3D" id="2.40.160.50">
    <property type="entry name" value="membrane protein fhac: a member of the omp85/tpsb transporter family"/>
    <property type="match status" value="1"/>
</dbReference>
<accession>A0A328WV91</accession>
<proteinExistence type="predicted"/>
<sequence>MKKISAKISLIILIILFFYACDSVKRVPEGKNLLAKSEIIVDGKKIKNEDVTELISQKPNTRFLNLPLSLYLYNWAKPNHDSLFTEKFIKDTIRFKRNSKFFSSKQVYRLGESFWYSGIHNFLKNTGEAPVILDELKTQKSATKLKVYYFNEGYFNVNTTTTTDTIGTKKAATTYVVTLGKPYVIDSINKKISSPVIDSLYRRTEQLSIIKSGVQYKSDHFEEERNRLTNSFRNNGVYNFQQNYINFDIDTINTGNKANVNLLISDYSFRDGDSLVKTPFKVYKISEVNIYTDNPSSKNKVKIADSIVYNNYNLYSVDKLKYRPKAITNAIFISKGDTYADFKNNLTSRSLNNFKVFTYPSIQYELDPNDSLANSLIANIYLSSRKKYSFGASFDALHSNIQDFGLAGNASFSIRNIFNGAETLEIAARGNIGSSQDLANPDNTFFNISEYGADLRLNFPRVFFPLKTDRIIRKEMIPSTQISLGFAKQENIGLDKENFTGALTYNWTPKRYNAVRFDLFNIQYIKNINVSNYFNVYRSSYQALNDIAQNYEVDSSFLNDDGNLTIPFGTDGFLNEILLNDPGINPTPSDFNTIRSINERKNRLTENNLIIASSYSFSKTTKTSLLDNNFYVFRIKGESAGNLLSLIADASDQPTGPNGNTTFFDIEFSQYLKGEFEYIKHFDLRNNMVFATRTFFGIAIPYGNSNSIPFSRSYFGGGSNDNRAWRPYGLGPGRSGARNDFNEANMKILLNAELRFKMFGKLRGALFVDAGNIWNVLDNVEDEDFIFKGVDSLKDIAVGSGFGIRYDFGFVVARFDFGFKTYNPAYEVGKRWFREYNFSNSVFNVGINYPF</sequence>
<reference evidence="4 5" key="1">
    <citation type="submission" date="2018-06" db="EMBL/GenBank/DDBJ databases">
        <title>Genomic Encyclopedia of Type Strains, Phase III (KMG-III): the genomes of soil and plant-associated and newly described type strains.</title>
        <authorList>
            <person name="Whitman W."/>
        </authorList>
    </citation>
    <scope>NUCLEOTIDE SEQUENCE [LARGE SCALE GENOMIC DNA]</scope>
    <source>
        <strain evidence="4 5">CGMCC 1.12504</strain>
    </source>
</reference>
<dbReference type="Proteomes" id="UP000249518">
    <property type="component" value="Unassembled WGS sequence"/>
</dbReference>
<organism evidence="4 5">
    <name type="scientific">Flavobacterium lacus</name>
    <dbReference type="NCBI Taxonomy" id="1353778"/>
    <lineage>
        <taxon>Bacteria</taxon>
        <taxon>Pseudomonadati</taxon>
        <taxon>Bacteroidota</taxon>
        <taxon>Flavobacteriia</taxon>
        <taxon>Flavobacteriales</taxon>
        <taxon>Flavobacteriaceae</taxon>
        <taxon>Flavobacterium</taxon>
    </lineage>
</organism>
<keyword evidence="2" id="KW-0472">Membrane</keyword>
<evidence type="ECO:0000256" key="2">
    <source>
        <dbReference type="ARBA" id="ARBA00023136"/>
    </source>
</evidence>